<proteinExistence type="predicted"/>
<evidence type="ECO:0000313" key="2">
    <source>
        <dbReference type="Proteomes" id="UP000828251"/>
    </source>
</evidence>
<dbReference type="AlphaFoldDB" id="A0A9D3VUK4"/>
<reference evidence="1 2" key="1">
    <citation type="journal article" date="2021" name="Plant Biotechnol. J.">
        <title>Multi-omics assisted identification of the key and species-specific regulatory components of drought-tolerant mechanisms in Gossypium stocksii.</title>
        <authorList>
            <person name="Yu D."/>
            <person name="Ke L."/>
            <person name="Zhang D."/>
            <person name="Wu Y."/>
            <person name="Sun Y."/>
            <person name="Mei J."/>
            <person name="Sun J."/>
            <person name="Sun Y."/>
        </authorList>
    </citation>
    <scope>NUCLEOTIDE SEQUENCE [LARGE SCALE GENOMIC DNA]</scope>
    <source>
        <strain evidence="2">cv. E1</strain>
        <tissue evidence="1">Leaf</tissue>
    </source>
</reference>
<accession>A0A9D3VUK4</accession>
<keyword evidence="2" id="KW-1185">Reference proteome</keyword>
<gene>
    <name evidence="1" type="ORF">J1N35_013949</name>
</gene>
<dbReference type="EMBL" id="JAIQCV010000005">
    <property type="protein sequence ID" value="KAH1097028.1"/>
    <property type="molecule type" value="Genomic_DNA"/>
</dbReference>
<dbReference type="Proteomes" id="UP000828251">
    <property type="component" value="Unassembled WGS sequence"/>
</dbReference>
<comment type="caution">
    <text evidence="1">The sequence shown here is derived from an EMBL/GenBank/DDBJ whole genome shotgun (WGS) entry which is preliminary data.</text>
</comment>
<evidence type="ECO:0000313" key="1">
    <source>
        <dbReference type="EMBL" id="KAH1097028.1"/>
    </source>
</evidence>
<protein>
    <submittedName>
        <fullName evidence="1">Uncharacterized protein</fullName>
    </submittedName>
</protein>
<organism evidence="1 2">
    <name type="scientific">Gossypium stocksii</name>
    <dbReference type="NCBI Taxonomy" id="47602"/>
    <lineage>
        <taxon>Eukaryota</taxon>
        <taxon>Viridiplantae</taxon>
        <taxon>Streptophyta</taxon>
        <taxon>Embryophyta</taxon>
        <taxon>Tracheophyta</taxon>
        <taxon>Spermatophyta</taxon>
        <taxon>Magnoliopsida</taxon>
        <taxon>eudicotyledons</taxon>
        <taxon>Gunneridae</taxon>
        <taxon>Pentapetalae</taxon>
        <taxon>rosids</taxon>
        <taxon>malvids</taxon>
        <taxon>Malvales</taxon>
        <taxon>Malvaceae</taxon>
        <taxon>Malvoideae</taxon>
        <taxon>Gossypium</taxon>
    </lineage>
</organism>
<sequence length="79" mass="8780">MDEDWHGCEGDKIGEIKGNLKLMMEKGNTSGKEMAKVTTGFEHVTTMPKFKRRNVSAVRDFLPGCGRGLQQTSDYIGKS</sequence>
<name>A0A9D3VUK4_9ROSI</name>